<dbReference type="AlphaFoldDB" id="A0A2J7RA61"/>
<dbReference type="EMBL" id="NEVH01006578">
    <property type="protein sequence ID" value="PNF37728.1"/>
    <property type="molecule type" value="Genomic_DNA"/>
</dbReference>
<dbReference type="InterPro" id="IPR036259">
    <property type="entry name" value="MFS_trans_sf"/>
</dbReference>
<evidence type="ECO:0000256" key="3">
    <source>
        <dbReference type="ARBA" id="ARBA00022448"/>
    </source>
</evidence>
<feature type="transmembrane region" description="Helical" evidence="10">
    <location>
        <begin position="194"/>
        <end position="214"/>
    </location>
</feature>
<comment type="subcellular location">
    <subcellularLocation>
        <location evidence="1">Membrane</location>
        <topology evidence="1">Multi-pass membrane protein</topology>
    </subcellularLocation>
</comment>
<protein>
    <recommendedName>
        <fullName evidence="8">Sugar phosphate exchanger 3</fullName>
    </recommendedName>
    <alternativeName>
        <fullName evidence="9">Solute carrier family 37 member 3</fullName>
    </alternativeName>
</protein>
<proteinExistence type="inferred from homology"/>
<keyword evidence="6 10" id="KW-1133">Transmembrane helix</keyword>
<evidence type="ECO:0000256" key="4">
    <source>
        <dbReference type="ARBA" id="ARBA00022597"/>
    </source>
</evidence>
<accession>A0A2J7RA61</accession>
<evidence type="ECO:0000313" key="13">
    <source>
        <dbReference type="Proteomes" id="UP000235965"/>
    </source>
</evidence>
<evidence type="ECO:0000256" key="5">
    <source>
        <dbReference type="ARBA" id="ARBA00022692"/>
    </source>
</evidence>
<evidence type="ECO:0000259" key="11">
    <source>
        <dbReference type="PROSITE" id="PS50850"/>
    </source>
</evidence>
<name>A0A2J7RA61_9NEOP</name>
<dbReference type="InParanoid" id="A0A2J7RA61"/>
<dbReference type="Pfam" id="PF07690">
    <property type="entry name" value="MFS_1"/>
    <property type="match status" value="1"/>
</dbReference>
<dbReference type="PANTHER" id="PTHR43184">
    <property type="entry name" value="MAJOR FACILITATOR SUPERFAMILY TRANSPORTER 16, ISOFORM B"/>
    <property type="match status" value="1"/>
</dbReference>
<evidence type="ECO:0000256" key="1">
    <source>
        <dbReference type="ARBA" id="ARBA00004141"/>
    </source>
</evidence>
<feature type="transmembrane region" description="Helical" evidence="10">
    <location>
        <begin position="414"/>
        <end position="432"/>
    </location>
</feature>
<keyword evidence="13" id="KW-1185">Reference proteome</keyword>
<keyword evidence="3" id="KW-0813">Transport</keyword>
<reference evidence="12 13" key="1">
    <citation type="submission" date="2017-12" db="EMBL/GenBank/DDBJ databases">
        <title>Hemimetabolous genomes reveal molecular basis of termite eusociality.</title>
        <authorList>
            <person name="Harrison M.C."/>
            <person name="Jongepier E."/>
            <person name="Robertson H.M."/>
            <person name="Arning N."/>
            <person name="Bitard-Feildel T."/>
            <person name="Chao H."/>
            <person name="Childers C.P."/>
            <person name="Dinh H."/>
            <person name="Doddapaneni H."/>
            <person name="Dugan S."/>
            <person name="Gowin J."/>
            <person name="Greiner C."/>
            <person name="Han Y."/>
            <person name="Hu H."/>
            <person name="Hughes D.S.T."/>
            <person name="Huylmans A.-K."/>
            <person name="Kemena C."/>
            <person name="Kremer L.P.M."/>
            <person name="Lee S.L."/>
            <person name="Lopez-Ezquerra A."/>
            <person name="Mallet L."/>
            <person name="Monroy-Kuhn J.M."/>
            <person name="Moser A."/>
            <person name="Murali S.C."/>
            <person name="Muzny D.M."/>
            <person name="Otani S."/>
            <person name="Piulachs M.-D."/>
            <person name="Poelchau M."/>
            <person name="Qu J."/>
            <person name="Schaub F."/>
            <person name="Wada-Katsumata A."/>
            <person name="Worley K.C."/>
            <person name="Xie Q."/>
            <person name="Ylla G."/>
            <person name="Poulsen M."/>
            <person name="Gibbs R.A."/>
            <person name="Schal C."/>
            <person name="Richards S."/>
            <person name="Belles X."/>
            <person name="Korb J."/>
            <person name="Bornberg-Bauer E."/>
        </authorList>
    </citation>
    <scope>NUCLEOTIDE SEQUENCE [LARGE SCALE GENOMIC DNA]</scope>
    <source>
        <tissue evidence="12">Whole body</tissue>
    </source>
</reference>
<dbReference type="FunCoup" id="A0A2J7RA61">
    <property type="interactions" value="203"/>
</dbReference>
<evidence type="ECO:0000256" key="9">
    <source>
        <dbReference type="ARBA" id="ARBA00042039"/>
    </source>
</evidence>
<dbReference type="GO" id="GO:0016020">
    <property type="term" value="C:membrane"/>
    <property type="evidence" value="ECO:0007669"/>
    <property type="project" value="UniProtKB-SubCell"/>
</dbReference>
<keyword evidence="7 10" id="KW-0472">Membrane</keyword>
<evidence type="ECO:0000256" key="7">
    <source>
        <dbReference type="ARBA" id="ARBA00023136"/>
    </source>
</evidence>
<dbReference type="PROSITE" id="PS50850">
    <property type="entry name" value="MFS"/>
    <property type="match status" value="1"/>
</dbReference>
<feature type="transmembrane region" description="Helical" evidence="10">
    <location>
        <begin position="33"/>
        <end position="53"/>
    </location>
</feature>
<dbReference type="PIRSF" id="PIRSF002808">
    <property type="entry name" value="Hexose_phosphate_transp"/>
    <property type="match status" value="1"/>
</dbReference>
<evidence type="ECO:0000313" key="12">
    <source>
        <dbReference type="EMBL" id="PNF37728.1"/>
    </source>
</evidence>
<sequence>MTFQTNDGVPVGISLIWKVSDSCCPRAFVNRTFWYRASVFILTYAGYTCYHLSRKPISVVKNVLNQNCSDYNPPPDLIINATNKDNWCDWAPFGDKNAATLLGALDSAYLFSYAASMFLSGFLAERTNLRYFLALGMITSGLFTYLFGIAKSYGIHYMWYFTLIQILSGVVQSTGWPGVVTVIGNWFGRRKRGIIFGLWNSHTSLGNILGSLIAGEYVEGDWSLSFIVPGVLIAGMGFVIFLFLVVRPVDVDCPLPDQVSSERSVSQGYERVSTEEPQDGFMSYEADNTESVIDEGNAYQSWKYGNHHQHNHSTQELTRRLQREDSQVTSCHSPSEKPIGFIGALQIPGVVEYSLSLFFAKLVSYTFLYWLPLYIKSSTTLSPAESAQLSTLFDVGGIAGAIVAGGISDYSGMSATTCAGMLSLAIPMMFVYEDCGTGGYVTNVVLLIVVGFLVNGPYALITTAVSADLGTHHSLEDNAKALATVSAIIDGTGSIGAAVGPLLAGVVSIVGWQYVFYMLMTANVLALLFLTRLVKREIHISRLRWLLLF</sequence>
<evidence type="ECO:0000256" key="6">
    <source>
        <dbReference type="ARBA" id="ARBA00022989"/>
    </source>
</evidence>
<dbReference type="PANTHER" id="PTHR43184:SF12">
    <property type="entry name" value="SUGAR PHOSPHATE EXCHANGER 3"/>
    <property type="match status" value="1"/>
</dbReference>
<organism evidence="12 13">
    <name type="scientific">Cryptotermes secundus</name>
    <dbReference type="NCBI Taxonomy" id="105785"/>
    <lineage>
        <taxon>Eukaryota</taxon>
        <taxon>Metazoa</taxon>
        <taxon>Ecdysozoa</taxon>
        <taxon>Arthropoda</taxon>
        <taxon>Hexapoda</taxon>
        <taxon>Insecta</taxon>
        <taxon>Pterygota</taxon>
        <taxon>Neoptera</taxon>
        <taxon>Polyneoptera</taxon>
        <taxon>Dictyoptera</taxon>
        <taxon>Blattodea</taxon>
        <taxon>Blattoidea</taxon>
        <taxon>Termitoidae</taxon>
        <taxon>Kalotermitidae</taxon>
        <taxon>Cryptotermitinae</taxon>
        <taxon>Cryptotermes</taxon>
    </lineage>
</organism>
<gene>
    <name evidence="12" type="ORF">B7P43_G11451</name>
</gene>
<feature type="transmembrane region" description="Helical" evidence="10">
    <location>
        <begin position="514"/>
        <end position="534"/>
    </location>
</feature>
<feature type="transmembrane region" description="Helical" evidence="10">
    <location>
        <begin position="444"/>
        <end position="469"/>
    </location>
</feature>
<evidence type="ECO:0000256" key="10">
    <source>
        <dbReference type="SAM" id="Phobius"/>
    </source>
</evidence>
<dbReference type="GO" id="GO:0022857">
    <property type="term" value="F:transmembrane transporter activity"/>
    <property type="evidence" value="ECO:0007669"/>
    <property type="project" value="InterPro"/>
</dbReference>
<feature type="transmembrane region" description="Helical" evidence="10">
    <location>
        <begin position="159"/>
        <end position="187"/>
    </location>
</feature>
<evidence type="ECO:0000256" key="8">
    <source>
        <dbReference type="ARBA" id="ARBA00041091"/>
    </source>
</evidence>
<dbReference type="STRING" id="105785.A0A2J7RA61"/>
<feature type="transmembrane region" description="Helical" evidence="10">
    <location>
        <begin position="131"/>
        <end position="153"/>
    </location>
</feature>
<evidence type="ECO:0000256" key="2">
    <source>
        <dbReference type="ARBA" id="ARBA00009598"/>
    </source>
</evidence>
<keyword evidence="4" id="KW-0762">Sugar transport</keyword>
<comment type="caution">
    <text evidence="12">The sequence shown here is derived from an EMBL/GenBank/DDBJ whole genome shotgun (WGS) entry which is preliminary data.</text>
</comment>
<feature type="transmembrane region" description="Helical" evidence="10">
    <location>
        <begin position="355"/>
        <end position="375"/>
    </location>
</feature>
<dbReference type="InterPro" id="IPR011701">
    <property type="entry name" value="MFS"/>
</dbReference>
<comment type="similarity">
    <text evidence="2">Belongs to the major facilitator superfamily. Organophosphate:Pi antiporter (OPA) (TC 2.A.1.4) family.</text>
</comment>
<keyword evidence="5 10" id="KW-0812">Transmembrane</keyword>
<feature type="transmembrane region" description="Helical" evidence="10">
    <location>
        <begin position="107"/>
        <end position="124"/>
    </location>
</feature>
<dbReference type="SUPFAM" id="SSF103473">
    <property type="entry name" value="MFS general substrate transporter"/>
    <property type="match status" value="1"/>
</dbReference>
<dbReference type="InterPro" id="IPR000849">
    <property type="entry name" value="Sugar_P_transporter"/>
</dbReference>
<feature type="transmembrane region" description="Helical" evidence="10">
    <location>
        <begin position="226"/>
        <end position="246"/>
    </location>
</feature>
<feature type="domain" description="Major facilitator superfamily (MFS) profile" evidence="11">
    <location>
        <begin position="39"/>
        <end position="538"/>
    </location>
</feature>
<dbReference type="FunFam" id="1.20.1250.20:FF:000028">
    <property type="entry name" value="Sugar phosphate exchanger 3 isoform 1"/>
    <property type="match status" value="1"/>
</dbReference>
<dbReference type="Proteomes" id="UP000235965">
    <property type="component" value="Unassembled WGS sequence"/>
</dbReference>
<dbReference type="Gene3D" id="1.20.1250.20">
    <property type="entry name" value="MFS general substrate transporter like domains"/>
    <property type="match status" value="2"/>
</dbReference>
<dbReference type="OrthoDB" id="3639251at2759"/>
<dbReference type="InterPro" id="IPR020846">
    <property type="entry name" value="MFS_dom"/>
</dbReference>